<dbReference type="SMART" id="SM01382">
    <property type="entry name" value="Ribosomal_L2_C"/>
    <property type="match status" value="1"/>
</dbReference>
<sequence>MLSNSALHLQQICRCLQAASLGGRTTPAVVSGLHTSPAWLKQRGIVFKHRPSFRWAEEQAGLADIPYTTEALPQVRTGGRGPFGRIWLKHVSGGLRLPTFWVDLVRNGLDNTGEPLVEEVFYLHKNFWRRHLIALVGNGERKRWIIAGAEMQVGDFTTSHPRQFIPDVPVANPKPGDAYPIGALPVGSTISCVEQKPGEGAKLAVEGGTSATYVRALPDGKALVVTPSKQEMIVSQHCTVMVGQVSGSAREKFKSFNEKRRYGIKQRSGFRQKKGDRFGRRIKFYTPRFDCTAPYPVNYDIRSYLYTWPGEGGWSKPLPRFVADYSSFPRYRWNQQYIKNRQDAF</sequence>
<dbReference type="Gene3D" id="2.40.50.140">
    <property type="entry name" value="Nucleic acid-binding proteins"/>
    <property type="match status" value="1"/>
</dbReference>
<evidence type="ECO:0000256" key="2">
    <source>
        <dbReference type="ARBA" id="ARBA00022980"/>
    </source>
</evidence>
<proteinExistence type="inferred from homology"/>
<evidence type="ECO:0000313" key="6">
    <source>
        <dbReference type="Proteomes" id="UP000215902"/>
    </source>
</evidence>
<dbReference type="GO" id="GO:0003723">
    <property type="term" value="F:RNA binding"/>
    <property type="evidence" value="ECO:0007669"/>
    <property type="project" value="TreeGrafter"/>
</dbReference>
<feature type="domain" description="Large ribosomal subunit protein uL2 C-terminal" evidence="4">
    <location>
        <begin position="173"/>
        <end position="286"/>
    </location>
</feature>
<gene>
    <name evidence="5" type="ORF">BOX15_Mlig019397g1</name>
</gene>
<evidence type="ECO:0000313" key="5">
    <source>
        <dbReference type="EMBL" id="PAA60905.1"/>
    </source>
</evidence>
<evidence type="ECO:0000259" key="4">
    <source>
        <dbReference type="SMART" id="SM01382"/>
    </source>
</evidence>
<dbReference type="InterPro" id="IPR014722">
    <property type="entry name" value="Rib_uL2_dom2"/>
</dbReference>
<dbReference type="GO" id="GO:0003735">
    <property type="term" value="F:structural constituent of ribosome"/>
    <property type="evidence" value="ECO:0007669"/>
    <property type="project" value="InterPro"/>
</dbReference>
<protein>
    <recommendedName>
        <fullName evidence="4">Large ribosomal subunit protein uL2 C-terminal domain-containing protein</fullName>
    </recommendedName>
</protein>
<dbReference type="EMBL" id="NIVC01002095">
    <property type="protein sequence ID" value="PAA60905.1"/>
    <property type="molecule type" value="Genomic_DNA"/>
</dbReference>
<dbReference type="PANTHER" id="PTHR13691:SF73">
    <property type="entry name" value="LARGE RIBOSOMAL SUBUNIT PROTEIN UL2M"/>
    <property type="match status" value="1"/>
</dbReference>
<dbReference type="Proteomes" id="UP000215902">
    <property type="component" value="Unassembled WGS sequence"/>
</dbReference>
<dbReference type="GO" id="GO:0005762">
    <property type="term" value="C:mitochondrial large ribosomal subunit"/>
    <property type="evidence" value="ECO:0007669"/>
    <property type="project" value="TreeGrafter"/>
</dbReference>
<dbReference type="AlphaFoldDB" id="A0A267EHB2"/>
<dbReference type="PANTHER" id="PTHR13691">
    <property type="entry name" value="RIBOSOMAL PROTEIN L2"/>
    <property type="match status" value="1"/>
</dbReference>
<keyword evidence="2" id="KW-0689">Ribosomal protein</keyword>
<comment type="caution">
    <text evidence="5">The sequence shown here is derived from an EMBL/GenBank/DDBJ whole genome shotgun (WGS) entry which is preliminary data.</text>
</comment>
<reference evidence="5 6" key="1">
    <citation type="submission" date="2017-06" db="EMBL/GenBank/DDBJ databases">
        <title>A platform for efficient transgenesis in Macrostomum lignano, a flatworm model organism for stem cell research.</title>
        <authorList>
            <person name="Berezikov E."/>
        </authorList>
    </citation>
    <scope>NUCLEOTIDE SEQUENCE [LARGE SCALE GENOMIC DNA]</scope>
    <source>
        <strain evidence="5">DV1</strain>
        <tissue evidence="5">Whole organism</tissue>
    </source>
</reference>
<dbReference type="Pfam" id="PF03947">
    <property type="entry name" value="Ribosomal_L2_C"/>
    <property type="match status" value="1"/>
</dbReference>
<organism evidence="5 6">
    <name type="scientific">Macrostomum lignano</name>
    <dbReference type="NCBI Taxonomy" id="282301"/>
    <lineage>
        <taxon>Eukaryota</taxon>
        <taxon>Metazoa</taxon>
        <taxon>Spiralia</taxon>
        <taxon>Lophotrochozoa</taxon>
        <taxon>Platyhelminthes</taxon>
        <taxon>Rhabditophora</taxon>
        <taxon>Macrostomorpha</taxon>
        <taxon>Macrostomida</taxon>
        <taxon>Macrostomidae</taxon>
        <taxon>Macrostomum</taxon>
    </lineage>
</organism>
<dbReference type="Gene3D" id="2.30.30.30">
    <property type="match status" value="1"/>
</dbReference>
<keyword evidence="6" id="KW-1185">Reference proteome</keyword>
<comment type="similarity">
    <text evidence="1">Belongs to the universal ribosomal protein uL2 family.</text>
</comment>
<evidence type="ECO:0000256" key="3">
    <source>
        <dbReference type="ARBA" id="ARBA00023274"/>
    </source>
</evidence>
<dbReference type="STRING" id="282301.A0A267EHB2"/>
<dbReference type="GO" id="GO:0032543">
    <property type="term" value="P:mitochondrial translation"/>
    <property type="evidence" value="ECO:0007669"/>
    <property type="project" value="TreeGrafter"/>
</dbReference>
<dbReference type="SUPFAM" id="SSF50249">
    <property type="entry name" value="Nucleic acid-binding proteins"/>
    <property type="match status" value="1"/>
</dbReference>
<evidence type="ECO:0000256" key="1">
    <source>
        <dbReference type="ARBA" id="ARBA00005636"/>
    </source>
</evidence>
<accession>A0A267EHB2</accession>
<dbReference type="InterPro" id="IPR008991">
    <property type="entry name" value="Translation_prot_SH3-like_sf"/>
</dbReference>
<dbReference type="OrthoDB" id="268576at2759"/>
<name>A0A267EHB2_9PLAT</name>
<dbReference type="InterPro" id="IPR002171">
    <property type="entry name" value="Ribosomal_uL2"/>
</dbReference>
<keyword evidence="3" id="KW-0687">Ribonucleoprotein</keyword>
<dbReference type="InterPro" id="IPR012340">
    <property type="entry name" value="NA-bd_OB-fold"/>
</dbReference>
<dbReference type="SUPFAM" id="SSF50104">
    <property type="entry name" value="Translation proteins SH3-like domain"/>
    <property type="match status" value="1"/>
</dbReference>
<dbReference type="InterPro" id="IPR022669">
    <property type="entry name" value="Ribosomal_uL2_C"/>
</dbReference>